<dbReference type="Proteomes" id="UP000664132">
    <property type="component" value="Unassembled WGS sequence"/>
</dbReference>
<name>A0A8H8BRH2_9HELO</name>
<keyword evidence="2" id="KW-1185">Reference proteome</keyword>
<sequence>MVTKVSAAGGFSGCDGCEWNGDIGRYSLTVSTKCGNAHVEIGGNLYGTGGDIGENVRVRDCNGTPGGGVKSIIVCAGDGWSLFRC</sequence>
<reference evidence="1" key="1">
    <citation type="submission" date="2021-02" db="EMBL/GenBank/DDBJ databases">
        <title>Genome sequence Cadophora malorum strain M34.</title>
        <authorList>
            <person name="Stefanovic E."/>
            <person name="Vu D."/>
            <person name="Scully C."/>
            <person name="Dijksterhuis J."/>
            <person name="Roader J."/>
            <person name="Houbraken J."/>
        </authorList>
    </citation>
    <scope>NUCLEOTIDE SEQUENCE</scope>
    <source>
        <strain evidence="1">M34</strain>
    </source>
</reference>
<dbReference type="OrthoDB" id="3545138at2759"/>
<gene>
    <name evidence="1" type="ORF">IFR04_004817</name>
</gene>
<proteinExistence type="predicted"/>
<comment type="caution">
    <text evidence="1">The sequence shown here is derived from an EMBL/GenBank/DDBJ whole genome shotgun (WGS) entry which is preliminary data.</text>
</comment>
<dbReference type="EMBL" id="JAFJYH010000055">
    <property type="protein sequence ID" value="KAG4422076.1"/>
    <property type="molecule type" value="Genomic_DNA"/>
</dbReference>
<protein>
    <submittedName>
        <fullName evidence="1">Uncharacterized protein</fullName>
    </submittedName>
</protein>
<organism evidence="1 2">
    <name type="scientific">Cadophora malorum</name>
    <dbReference type="NCBI Taxonomy" id="108018"/>
    <lineage>
        <taxon>Eukaryota</taxon>
        <taxon>Fungi</taxon>
        <taxon>Dikarya</taxon>
        <taxon>Ascomycota</taxon>
        <taxon>Pezizomycotina</taxon>
        <taxon>Leotiomycetes</taxon>
        <taxon>Helotiales</taxon>
        <taxon>Ploettnerulaceae</taxon>
        <taxon>Cadophora</taxon>
    </lineage>
</organism>
<dbReference type="AlphaFoldDB" id="A0A8H8BRH2"/>
<evidence type="ECO:0000313" key="1">
    <source>
        <dbReference type="EMBL" id="KAG4422076.1"/>
    </source>
</evidence>
<evidence type="ECO:0000313" key="2">
    <source>
        <dbReference type="Proteomes" id="UP000664132"/>
    </source>
</evidence>
<accession>A0A8H8BRH2</accession>